<keyword evidence="5" id="KW-0997">Cell inner membrane</keyword>
<name>A0A4U8YHM4_9BACT</name>
<organism evidence="13 14">
    <name type="scientific">Desulfoluna butyratoxydans</name>
    <dbReference type="NCBI Taxonomy" id="231438"/>
    <lineage>
        <taxon>Bacteria</taxon>
        <taxon>Pseudomonadati</taxon>
        <taxon>Thermodesulfobacteriota</taxon>
        <taxon>Desulfobacteria</taxon>
        <taxon>Desulfobacterales</taxon>
        <taxon>Desulfolunaceae</taxon>
        <taxon>Desulfoluna</taxon>
    </lineage>
</organism>
<feature type="transmembrane region" description="Helical" evidence="12">
    <location>
        <begin position="297"/>
        <end position="317"/>
    </location>
</feature>
<dbReference type="Pfam" id="PF01544">
    <property type="entry name" value="CorA"/>
    <property type="match status" value="1"/>
</dbReference>
<dbReference type="InterPro" id="IPR002523">
    <property type="entry name" value="MgTranspt_CorA/ZnTranspt_ZntB"/>
</dbReference>
<evidence type="ECO:0000256" key="3">
    <source>
        <dbReference type="ARBA" id="ARBA00022448"/>
    </source>
</evidence>
<dbReference type="GO" id="GO:0005886">
    <property type="term" value="C:plasma membrane"/>
    <property type="evidence" value="ECO:0007669"/>
    <property type="project" value="UniProtKB-SubCell"/>
</dbReference>
<dbReference type="InterPro" id="IPR045861">
    <property type="entry name" value="CorA_cytoplasmic_dom"/>
</dbReference>
<evidence type="ECO:0000256" key="11">
    <source>
        <dbReference type="SAM" id="Coils"/>
    </source>
</evidence>
<feature type="transmembrane region" description="Helical" evidence="12">
    <location>
        <begin position="263"/>
        <end position="285"/>
    </location>
</feature>
<dbReference type="RefSeq" id="WP_180136949.1">
    <property type="nucleotide sequence ID" value="NZ_CAADHO010000001.1"/>
</dbReference>
<evidence type="ECO:0000256" key="12">
    <source>
        <dbReference type="SAM" id="Phobius"/>
    </source>
</evidence>
<dbReference type="EMBL" id="CAADHO010000001">
    <property type="protein sequence ID" value="VFQ42727.1"/>
    <property type="molecule type" value="Genomic_DNA"/>
</dbReference>
<keyword evidence="3" id="KW-0813">Transport</keyword>
<dbReference type="GO" id="GO:0015095">
    <property type="term" value="F:magnesium ion transmembrane transporter activity"/>
    <property type="evidence" value="ECO:0007669"/>
    <property type="project" value="TreeGrafter"/>
</dbReference>
<evidence type="ECO:0000256" key="5">
    <source>
        <dbReference type="ARBA" id="ARBA00022519"/>
    </source>
</evidence>
<evidence type="ECO:0000256" key="2">
    <source>
        <dbReference type="ARBA" id="ARBA00009765"/>
    </source>
</evidence>
<accession>A0A4U8YHM4</accession>
<evidence type="ECO:0000256" key="9">
    <source>
        <dbReference type="ARBA" id="ARBA00023065"/>
    </source>
</evidence>
<keyword evidence="9" id="KW-0406">Ion transport</keyword>
<keyword evidence="14" id="KW-1185">Reference proteome</keyword>
<evidence type="ECO:0000313" key="14">
    <source>
        <dbReference type="Proteomes" id="UP000507962"/>
    </source>
</evidence>
<dbReference type="Gene3D" id="3.30.460.20">
    <property type="entry name" value="CorA soluble domain-like"/>
    <property type="match status" value="1"/>
</dbReference>
<feature type="coiled-coil region" evidence="11">
    <location>
        <begin position="223"/>
        <end position="257"/>
    </location>
</feature>
<dbReference type="SUPFAM" id="SSF144083">
    <property type="entry name" value="Magnesium transport protein CorA, transmembrane region"/>
    <property type="match status" value="1"/>
</dbReference>
<comment type="similarity">
    <text evidence="2">Belongs to the CorA metal ion transporter (MIT) (TC 1.A.35) family.</text>
</comment>
<keyword evidence="4" id="KW-1003">Cell membrane</keyword>
<evidence type="ECO:0000256" key="1">
    <source>
        <dbReference type="ARBA" id="ARBA00004651"/>
    </source>
</evidence>
<dbReference type="GO" id="GO:0015087">
    <property type="term" value="F:cobalt ion transmembrane transporter activity"/>
    <property type="evidence" value="ECO:0007669"/>
    <property type="project" value="TreeGrafter"/>
</dbReference>
<proteinExistence type="inferred from homology"/>
<evidence type="ECO:0000256" key="4">
    <source>
        <dbReference type="ARBA" id="ARBA00022475"/>
    </source>
</evidence>
<dbReference type="GO" id="GO:0000287">
    <property type="term" value="F:magnesium ion binding"/>
    <property type="evidence" value="ECO:0007669"/>
    <property type="project" value="TreeGrafter"/>
</dbReference>
<dbReference type="CDD" id="cd12833">
    <property type="entry name" value="ZntB-like_1"/>
    <property type="match status" value="1"/>
</dbReference>
<keyword evidence="6 12" id="KW-0812">Transmembrane</keyword>
<evidence type="ECO:0000313" key="13">
    <source>
        <dbReference type="EMBL" id="VFQ42727.1"/>
    </source>
</evidence>
<protein>
    <submittedName>
        <fullName evidence="13">Mg2+ transporter protein cora-like/zinc transport protein zntb</fullName>
    </submittedName>
</protein>
<dbReference type="InterPro" id="IPR045863">
    <property type="entry name" value="CorA_TM1_TM2"/>
</dbReference>
<keyword evidence="7" id="KW-0862">Zinc</keyword>
<dbReference type="PANTHER" id="PTHR46494:SF3">
    <property type="entry name" value="ZINC TRANSPORT PROTEIN ZNTB"/>
    <property type="match status" value="1"/>
</dbReference>
<keyword evidence="8 12" id="KW-1133">Transmembrane helix</keyword>
<evidence type="ECO:0000256" key="7">
    <source>
        <dbReference type="ARBA" id="ARBA00022833"/>
    </source>
</evidence>
<dbReference type="Proteomes" id="UP000507962">
    <property type="component" value="Unassembled WGS sequence"/>
</dbReference>
<dbReference type="PANTHER" id="PTHR46494">
    <property type="entry name" value="CORA FAMILY METAL ION TRANSPORTER (EUROFUNG)"/>
    <property type="match status" value="1"/>
</dbReference>
<sequence length="323" mass="36339">MEETGLITAFLLNGNGGGRRIGWEEIQRWSPDQGALWIHLDYSDPGGRKWLTEQSGVSSIVTEALLSDETRPRFSPVPQGALLALRGVNLNPDCAPEDMVAIRILAAENRVITTLQRPLRSITDIASQLEQAEGPRNTGDFLVELIDRITLHMEDTVADTEELVARIEEEVVTTAKHELRSALSEARRSAIILRRYLTPQREAMQRLAVAPIPWFTDSHRLHLREATDRLIRHVEDLEAARDRAAITQEELSSLHSEQMSRRMYVLSLVAAVFLPLGFLTGLLGVNIGGIPGARSEWGFLLFTLILGVIICFQLLFFKRQKWF</sequence>
<keyword evidence="11" id="KW-0175">Coiled coil</keyword>
<reference evidence="13 14" key="1">
    <citation type="submission" date="2019-03" db="EMBL/GenBank/DDBJ databases">
        <authorList>
            <person name="Nijsse B."/>
        </authorList>
    </citation>
    <scope>NUCLEOTIDE SEQUENCE [LARGE SCALE GENOMIC DNA]</scope>
    <source>
        <strain evidence="13">Desulfoluna butyratoxydans MSL71</strain>
    </source>
</reference>
<evidence type="ECO:0000256" key="8">
    <source>
        <dbReference type="ARBA" id="ARBA00022989"/>
    </source>
</evidence>
<dbReference type="GO" id="GO:0050897">
    <property type="term" value="F:cobalt ion binding"/>
    <property type="evidence" value="ECO:0007669"/>
    <property type="project" value="TreeGrafter"/>
</dbReference>
<comment type="subcellular location">
    <subcellularLocation>
        <location evidence="1">Cell membrane</location>
        <topology evidence="1">Multi-pass membrane protein</topology>
    </subcellularLocation>
</comment>
<dbReference type="AlphaFoldDB" id="A0A4U8YHM4"/>
<dbReference type="SUPFAM" id="SSF143865">
    <property type="entry name" value="CorA soluble domain-like"/>
    <property type="match status" value="1"/>
</dbReference>
<evidence type="ECO:0000256" key="6">
    <source>
        <dbReference type="ARBA" id="ARBA00022692"/>
    </source>
</evidence>
<keyword evidence="10 12" id="KW-0472">Membrane</keyword>
<evidence type="ECO:0000256" key="10">
    <source>
        <dbReference type="ARBA" id="ARBA00023136"/>
    </source>
</evidence>
<gene>
    <name evidence="13" type="ORF">MSL71_3480</name>
</gene>
<dbReference type="Gene3D" id="1.20.58.340">
    <property type="entry name" value="Magnesium transport protein CorA, transmembrane region"/>
    <property type="match status" value="2"/>
</dbReference>